<evidence type="ECO:0000313" key="2">
    <source>
        <dbReference type="Proteomes" id="UP000317243"/>
    </source>
</evidence>
<keyword evidence="2" id="KW-1185">Reference proteome</keyword>
<organism evidence="1 2">
    <name type="scientific">Thalassoglobus neptunius</name>
    <dbReference type="NCBI Taxonomy" id="1938619"/>
    <lineage>
        <taxon>Bacteria</taxon>
        <taxon>Pseudomonadati</taxon>
        <taxon>Planctomycetota</taxon>
        <taxon>Planctomycetia</taxon>
        <taxon>Planctomycetales</taxon>
        <taxon>Planctomycetaceae</taxon>
        <taxon>Thalassoglobus</taxon>
    </lineage>
</organism>
<proteinExistence type="predicted"/>
<name>A0A5C5UY47_9PLAN</name>
<comment type="caution">
    <text evidence="1">The sequence shown here is derived from an EMBL/GenBank/DDBJ whole genome shotgun (WGS) entry which is preliminary data.</text>
</comment>
<sequence length="88" mass="9892">MTPKLSEELTDALRANGPDGLEVVDPATNRIYMIVDGDTYRQAVEALRRQNDRNAITEGLAQMEAGEGKPAEQAFEEMRERLRFPQAQ</sequence>
<reference evidence="1 2" key="1">
    <citation type="submission" date="2019-02" db="EMBL/GenBank/DDBJ databases">
        <title>Deep-cultivation of Planctomycetes and their phenomic and genomic characterization uncovers novel biology.</title>
        <authorList>
            <person name="Wiegand S."/>
            <person name="Jogler M."/>
            <person name="Boedeker C."/>
            <person name="Pinto D."/>
            <person name="Vollmers J."/>
            <person name="Rivas-Marin E."/>
            <person name="Kohn T."/>
            <person name="Peeters S.H."/>
            <person name="Heuer A."/>
            <person name="Rast P."/>
            <person name="Oberbeckmann S."/>
            <person name="Bunk B."/>
            <person name="Jeske O."/>
            <person name="Meyerdierks A."/>
            <person name="Storesund J.E."/>
            <person name="Kallscheuer N."/>
            <person name="Luecker S."/>
            <person name="Lage O.M."/>
            <person name="Pohl T."/>
            <person name="Merkel B.J."/>
            <person name="Hornburger P."/>
            <person name="Mueller R.-W."/>
            <person name="Bruemmer F."/>
            <person name="Labrenz M."/>
            <person name="Spormann A.M."/>
            <person name="Op Den Camp H."/>
            <person name="Overmann J."/>
            <person name="Amann R."/>
            <person name="Jetten M.S.M."/>
            <person name="Mascher T."/>
            <person name="Medema M.H."/>
            <person name="Devos D.P."/>
            <person name="Kaster A.-K."/>
            <person name="Ovreas L."/>
            <person name="Rohde M."/>
            <person name="Galperin M.Y."/>
            <person name="Jogler C."/>
        </authorList>
    </citation>
    <scope>NUCLEOTIDE SEQUENCE [LARGE SCALE GENOMIC DNA]</scope>
    <source>
        <strain evidence="1 2">KOR42</strain>
    </source>
</reference>
<accession>A0A5C5UY47</accession>
<dbReference type="Proteomes" id="UP000317243">
    <property type="component" value="Unassembled WGS sequence"/>
</dbReference>
<dbReference type="AlphaFoldDB" id="A0A5C5UY47"/>
<evidence type="ECO:0000313" key="1">
    <source>
        <dbReference type="EMBL" id="TWT30563.1"/>
    </source>
</evidence>
<dbReference type="RefSeq" id="WP_146512632.1">
    <property type="nucleotide sequence ID" value="NZ_SIHI01000096.1"/>
</dbReference>
<protein>
    <recommendedName>
        <fullName evidence="3">Phd_YefM</fullName>
    </recommendedName>
</protein>
<dbReference type="EMBL" id="SIHI01000096">
    <property type="protein sequence ID" value="TWT30563.1"/>
    <property type="molecule type" value="Genomic_DNA"/>
</dbReference>
<evidence type="ECO:0008006" key="3">
    <source>
        <dbReference type="Google" id="ProtNLM"/>
    </source>
</evidence>
<dbReference type="OrthoDB" id="280019at2"/>
<gene>
    <name evidence="1" type="ORF">KOR42_54120</name>
</gene>